<evidence type="ECO:0000313" key="3">
    <source>
        <dbReference type="Proteomes" id="UP000478483"/>
    </source>
</evidence>
<feature type="transmembrane region" description="Helical" evidence="1">
    <location>
        <begin position="37"/>
        <end position="59"/>
    </location>
</feature>
<comment type="caution">
    <text evidence="2">The sequence shown here is derived from an EMBL/GenBank/DDBJ whole genome shotgun (WGS) entry which is preliminary data.</text>
</comment>
<feature type="transmembrane region" description="Helical" evidence="1">
    <location>
        <begin position="65"/>
        <end position="88"/>
    </location>
</feature>
<sequence length="95" mass="9731">MQEGDIAGDFALVGTLKMGAAGAALATVAAQEALTGVSFIVILAILNSFGVIAFAGVGIAEKICALMFLVPGAVMSAVSFSVDCVIYYERKRKKA</sequence>
<reference evidence="2 3" key="1">
    <citation type="journal article" date="2019" name="Nat. Med.">
        <title>A library of human gut bacterial isolates paired with longitudinal multiomics data enables mechanistic microbiome research.</title>
        <authorList>
            <person name="Poyet M."/>
            <person name="Groussin M."/>
            <person name="Gibbons S.M."/>
            <person name="Avila-Pacheco J."/>
            <person name="Jiang X."/>
            <person name="Kearney S.M."/>
            <person name="Perrotta A.R."/>
            <person name="Berdy B."/>
            <person name="Zhao S."/>
            <person name="Lieberman T.D."/>
            <person name="Swanson P.K."/>
            <person name="Smith M."/>
            <person name="Roesemann S."/>
            <person name="Alexander J.E."/>
            <person name="Rich S.A."/>
            <person name="Livny J."/>
            <person name="Vlamakis H."/>
            <person name="Clish C."/>
            <person name="Bullock K."/>
            <person name="Deik A."/>
            <person name="Scott J."/>
            <person name="Pierce K.A."/>
            <person name="Xavier R.J."/>
            <person name="Alm E.J."/>
        </authorList>
    </citation>
    <scope>NUCLEOTIDE SEQUENCE [LARGE SCALE GENOMIC DNA]</scope>
    <source>
        <strain evidence="2 3">BIOML-A1</strain>
    </source>
</reference>
<accession>A0A6L6L793</accession>
<gene>
    <name evidence="2" type="ORF">GMD50_14360</name>
</gene>
<organism evidence="2 3">
    <name type="scientific">Roseburia intestinalis</name>
    <dbReference type="NCBI Taxonomy" id="166486"/>
    <lineage>
        <taxon>Bacteria</taxon>
        <taxon>Bacillati</taxon>
        <taxon>Bacillota</taxon>
        <taxon>Clostridia</taxon>
        <taxon>Lachnospirales</taxon>
        <taxon>Lachnospiraceae</taxon>
        <taxon>Roseburia</taxon>
    </lineage>
</organism>
<proteinExistence type="predicted"/>
<protein>
    <submittedName>
        <fullName evidence="2">Uncharacterized protein</fullName>
    </submittedName>
</protein>
<dbReference type="RefSeq" id="WP_118412853.1">
    <property type="nucleotide sequence ID" value="NZ_QRPI01000010.1"/>
</dbReference>
<feature type="transmembrane region" description="Helical" evidence="1">
    <location>
        <begin position="6"/>
        <end position="30"/>
    </location>
</feature>
<name>A0A6L6L793_9FIRM</name>
<keyword evidence="1" id="KW-0812">Transmembrane</keyword>
<dbReference type="EMBL" id="WNAJ01000019">
    <property type="protein sequence ID" value="MTR86194.1"/>
    <property type="molecule type" value="Genomic_DNA"/>
</dbReference>
<keyword evidence="1" id="KW-0472">Membrane</keyword>
<dbReference type="AlphaFoldDB" id="A0A6L6L793"/>
<evidence type="ECO:0000313" key="2">
    <source>
        <dbReference type="EMBL" id="MTR86194.1"/>
    </source>
</evidence>
<keyword evidence="1" id="KW-1133">Transmembrane helix</keyword>
<dbReference type="Proteomes" id="UP000478483">
    <property type="component" value="Unassembled WGS sequence"/>
</dbReference>
<evidence type="ECO:0000256" key="1">
    <source>
        <dbReference type="SAM" id="Phobius"/>
    </source>
</evidence>